<feature type="chain" id="PRO_5032527877" evidence="5">
    <location>
        <begin position="30"/>
        <end position="1183"/>
    </location>
</feature>
<evidence type="ECO:0000313" key="7">
    <source>
        <dbReference type="EMBL" id="HGZ43864.1"/>
    </source>
</evidence>
<dbReference type="Gene3D" id="2.130.10.130">
    <property type="entry name" value="Integrin alpha, N-terminal"/>
    <property type="match status" value="8"/>
</dbReference>
<dbReference type="Pfam" id="PF13860">
    <property type="entry name" value="FlgD_ig"/>
    <property type="match status" value="1"/>
</dbReference>
<evidence type="ECO:0000256" key="3">
    <source>
        <dbReference type="ARBA" id="ARBA00023180"/>
    </source>
</evidence>
<dbReference type="AlphaFoldDB" id="A0A832I5B2"/>
<dbReference type="InterPro" id="IPR028994">
    <property type="entry name" value="Integrin_alpha_N"/>
</dbReference>
<dbReference type="PANTHER" id="PTHR23220:SF133">
    <property type="entry name" value="INTEGRIN ALPHA-PS2"/>
    <property type="match status" value="1"/>
</dbReference>
<evidence type="ECO:0000256" key="5">
    <source>
        <dbReference type="SAM" id="SignalP"/>
    </source>
</evidence>
<keyword evidence="1 5" id="KW-0732">Signal</keyword>
<sequence length="1183" mass="118913">MSASLPSRSLRPAVLALALLSLPAPGAGAGILDLPFASPSAERPAGPDLTGRDRAGGASALPAPVARAPRGAAGTPPRADMLDAAPTWTVESNAANQLMGRSAVTAGDVNGDGHSDIVALGGSSHDQLYLFLGSPSGPTLAPGYPLSQSPYGGGMVNAAGDLNGDGYDDVVLAWPSASSGRIRVYYGNAGGLDTGSPFNYFQNFATLWAQWAGPAGDVNGDGYGDPLVASPNEGPNISLCGSAGSGHGRVEVFYGSATGISTFNWLLWGCQWVPSAGGLGAGAGAAGDVNADGYDDIVIGAPGAAPPGLGSVGGSAWVVYGSATGLPLFPGYTNLGTLSGATRLDSPTALAGFGDAACTAGDVNGDGYADVAIGSPYDDTYASDGGYVRVFAGGPSGVTTTLLYSESSLIANARMGRTLAPAGDLNGDGRGDLLIGQTSSVLVAQSLSGSMLINRSLATTTPWDAGTAGDVNADGLSDVVLGETAFANGQAGEGRIAVYAGRGDGPSTVWNWKFETLLENPNLGWSVASAGDVNGDGADDVLIGAPTWDNFSVPGETDNGIVFLMYGGLLSGLPSSYSWYYFGAPGDQVGVAVSGLGDVNGDGYADFAVGAHQPATGSGKVLVFHGGPGLASGVPSQVLTGPQVGSYFGGAVTGGDFNGDGYADLAVGAPGYDLTGPASQSDAGAAYAFLGSAAGIAASHAWSGVGGQFDERLGSSLNGFADINADGYTDLVIGSPGLDTGSPPFLVVNSGRITEWYGGPGATPLTFRQSILGTSNESFGSSVANAGDVDGDGYGDIVVGAPNANPTISGQGRAAVHRGSASGLIATPHWSQLGGEAFAAFGSAVAGAGDVDGDGLSDVLVGAVFEDAGGAQDRGTARIYRGPLPAGAAAFWTAYGPGAFANMGHALANAGDVDGDGWPEVLCGEPGYSFDLWRQGRVETFMGGWDDARLGLALARRTTSGPNIVPMGTAAPGVEPVILHYGASAAGRAPFRLESEVRTPVGFTPVNLSWISPAWSPGLAGGTLGYLGAGYIPVPGVQTGVPYWWRTRSRFRNVYFPTSRWASPSRSGVREYDLRGPGTTWVGVDDPALAPAGLALSAPRPNPSSGPTSIAYTLPRSGAVALDVLDLQGRRVRTLVEGARPAGTHLAAWDGRDDGGRAVAAGVYFFRLRAAGEAATRRVVVVH</sequence>
<evidence type="ECO:0000256" key="2">
    <source>
        <dbReference type="ARBA" id="ARBA00022737"/>
    </source>
</evidence>
<dbReference type="GO" id="GO:0008305">
    <property type="term" value="C:integrin complex"/>
    <property type="evidence" value="ECO:0007669"/>
    <property type="project" value="InterPro"/>
</dbReference>
<dbReference type="InterPro" id="IPR013519">
    <property type="entry name" value="Int_alpha_beta-p"/>
</dbReference>
<dbReference type="InterPro" id="IPR000413">
    <property type="entry name" value="Integrin_alpha"/>
</dbReference>
<reference evidence="7" key="1">
    <citation type="journal article" date="2020" name="mSystems">
        <title>Genome- and Community-Level Interaction Insights into Carbon Utilization and Element Cycling Functions of Hydrothermarchaeota in Hydrothermal Sediment.</title>
        <authorList>
            <person name="Zhou Z."/>
            <person name="Liu Y."/>
            <person name="Xu W."/>
            <person name="Pan J."/>
            <person name="Luo Z.H."/>
            <person name="Li M."/>
        </authorList>
    </citation>
    <scope>NUCLEOTIDE SEQUENCE [LARGE SCALE GENOMIC DNA]</scope>
    <source>
        <strain evidence="7">SpSt-381</strain>
    </source>
</reference>
<feature type="signal peptide" evidence="5">
    <location>
        <begin position="1"/>
        <end position="29"/>
    </location>
</feature>
<dbReference type="GO" id="GO:0007229">
    <property type="term" value="P:integrin-mediated signaling pathway"/>
    <property type="evidence" value="ECO:0007669"/>
    <property type="project" value="TreeGrafter"/>
</dbReference>
<proteinExistence type="predicted"/>
<feature type="compositionally biased region" description="Low complexity" evidence="4">
    <location>
        <begin position="57"/>
        <end position="78"/>
    </location>
</feature>
<dbReference type="SMART" id="SM00191">
    <property type="entry name" value="Int_alpha"/>
    <property type="match status" value="13"/>
</dbReference>
<dbReference type="EMBL" id="DSQF01000022">
    <property type="protein sequence ID" value="HGZ43864.1"/>
    <property type="molecule type" value="Genomic_DNA"/>
</dbReference>
<dbReference type="GO" id="GO:0098609">
    <property type="term" value="P:cell-cell adhesion"/>
    <property type="evidence" value="ECO:0007669"/>
    <property type="project" value="TreeGrafter"/>
</dbReference>
<dbReference type="InterPro" id="IPR013517">
    <property type="entry name" value="FG-GAP"/>
</dbReference>
<dbReference type="Gene3D" id="2.60.40.4070">
    <property type="match status" value="1"/>
</dbReference>
<dbReference type="GO" id="GO:0007160">
    <property type="term" value="P:cell-matrix adhesion"/>
    <property type="evidence" value="ECO:0007669"/>
    <property type="project" value="TreeGrafter"/>
</dbReference>
<evidence type="ECO:0000256" key="4">
    <source>
        <dbReference type="SAM" id="MobiDB-lite"/>
    </source>
</evidence>
<dbReference type="Pfam" id="PF01839">
    <property type="entry name" value="FG-GAP"/>
    <property type="match status" value="8"/>
</dbReference>
<feature type="region of interest" description="Disordered" evidence="4">
    <location>
        <begin position="40"/>
        <end position="78"/>
    </location>
</feature>
<dbReference type="InterPro" id="IPR025965">
    <property type="entry name" value="FlgD/Vpr_Ig-like"/>
</dbReference>
<dbReference type="GO" id="GO:0009897">
    <property type="term" value="C:external side of plasma membrane"/>
    <property type="evidence" value="ECO:0007669"/>
    <property type="project" value="TreeGrafter"/>
</dbReference>
<name>A0A832I5B2_UNCEI</name>
<dbReference type="Pfam" id="PF13517">
    <property type="entry name" value="FG-GAP_3"/>
    <property type="match status" value="1"/>
</dbReference>
<organism evidence="7">
    <name type="scientific">Eiseniibacteriota bacterium</name>
    <dbReference type="NCBI Taxonomy" id="2212470"/>
    <lineage>
        <taxon>Bacteria</taxon>
        <taxon>Candidatus Eiseniibacteriota</taxon>
    </lineage>
</organism>
<dbReference type="GO" id="GO:0005178">
    <property type="term" value="F:integrin binding"/>
    <property type="evidence" value="ECO:0007669"/>
    <property type="project" value="TreeGrafter"/>
</dbReference>
<dbReference type="NCBIfam" id="TIGR04183">
    <property type="entry name" value="Por_Secre_tail"/>
    <property type="match status" value="1"/>
</dbReference>
<comment type="caution">
    <text evidence="7">The sequence shown here is derived from an EMBL/GenBank/DDBJ whole genome shotgun (WGS) entry which is preliminary data.</text>
</comment>
<dbReference type="SUPFAM" id="SSF69318">
    <property type="entry name" value="Integrin alpha N-terminal domain"/>
    <property type="match status" value="5"/>
</dbReference>
<protein>
    <submittedName>
        <fullName evidence="7">T9SS type A sorting domain-containing protein</fullName>
    </submittedName>
</protein>
<accession>A0A832I5B2</accession>
<dbReference type="GO" id="GO:0033627">
    <property type="term" value="P:cell adhesion mediated by integrin"/>
    <property type="evidence" value="ECO:0007669"/>
    <property type="project" value="TreeGrafter"/>
</dbReference>
<dbReference type="PROSITE" id="PS51470">
    <property type="entry name" value="FG_GAP"/>
    <property type="match status" value="7"/>
</dbReference>
<keyword evidence="2" id="KW-0677">Repeat</keyword>
<evidence type="ECO:0000256" key="1">
    <source>
        <dbReference type="ARBA" id="ARBA00022729"/>
    </source>
</evidence>
<dbReference type="PANTHER" id="PTHR23220">
    <property type="entry name" value="INTEGRIN ALPHA"/>
    <property type="match status" value="1"/>
</dbReference>
<evidence type="ECO:0000259" key="6">
    <source>
        <dbReference type="Pfam" id="PF13860"/>
    </source>
</evidence>
<gene>
    <name evidence="7" type="ORF">ENR23_10660</name>
</gene>
<feature type="domain" description="FlgD/Vpr Ig-like" evidence="6">
    <location>
        <begin position="1106"/>
        <end position="1171"/>
    </location>
</feature>
<dbReference type="InterPro" id="IPR026444">
    <property type="entry name" value="Secre_tail"/>
</dbReference>
<dbReference type="PRINTS" id="PR01185">
    <property type="entry name" value="INTEGRINA"/>
</dbReference>
<keyword evidence="3" id="KW-0325">Glycoprotein</keyword>